<comment type="caution">
    <text evidence="1">The sequence shown here is derived from an EMBL/GenBank/DDBJ whole genome shotgun (WGS) entry which is preliminary data.</text>
</comment>
<dbReference type="Proteomes" id="UP001054252">
    <property type="component" value="Unassembled WGS sequence"/>
</dbReference>
<dbReference type="AlphaFoldDB" id="A0AAV5MLM3"/>
<gene>
    <name evidence="1" type="ORF">SLEP1_g57419</name>
</gene>
<evidence type="ECO:0000313" key="1">
    <source>
        <dbReference type="EMBL" id="GKV50720.1"/>
    </source>
</evidence>
<accession>A0AAV5MLM3</accession>
<dbReference type="EMBL" id="BPVZ01000390">
    <property type="protein sequence ID" value="GKV50720.1"/>
    <property type="molecule type" value="Genomic_DNA"/>
</dbReference>
<dbReference type="Pfam" id="PF14223">
    <property type="entry name" value="Retrotran_gag_2"/>
    <property type="match status" value="1"/>
</dbReference>
<sequence>LNYDHLKREILPEVLSGKNYDVWIICMKNYLLAQNLWDVIESSLVPPSSDEEAVANWRRKNAEALHALLVSCAPKGFCSDKEKSVKDAWNTLAKLYKRKCQLLCCCCN</sequence>
<protein>
    <recommendedName>
        <fullName evidence="3">DUF4219 domain-containing protein</fullName>
    </recommendedName>
</protein>
<proteinExistence type="predicted"/>
<evidence type="ECO:0000313" key="2">
    <source>
        <dbReference type="Proteomes" id="UP001054252"/>
    </source>
</evidence>
<name>A0AAV5MLM3_9ROSI</name>
<organism evidence="1 2">
    <name type="scientific">Rubroshorea leprosula</name>
    <dbReference type="NCBI Taxonomy" id="152421"/>
    <lineage>
        <taxon>Eukaryota</taxon>
        <taxon>Viridiplantae</taxon>
        <taxon>Streptophyta</taxon>
        <taxon>Embryophyta</taxon>
        <taxon>Tracheophyta</taxon>
        <taxon>Spermatophyta</taxon>
        <taxon>Magnoliopsida</taxon>
        <taxon>eudicotyledons</taxon>
        <taxon>Gunneridae</taxon>
        <taxon>Pentapetalae</taxon>
        <taxon>rosids</taxon>
        <taxon>malvids</taxon>
        <taxon>Malvales</taxon>
        <taxon>Dipterocarpaceae</taxon>
        <taxon>Rubroshorea</taxon>
    </lineage>
</organism>
<evidence type="ECO:0008006" key="3">
    <source>
        <dbReference type="Google" id="ProtNLM"/>
    </source>
</evidence>
<keyword evidence="2" id="KW-1185">Reference proteome</keyword>
<feature type="non-terminal residue" evidence="1">
    <location>
        <position position="1"/>
    </location>
</feature>
<reference evidence="1 2" key="1">
    <citation type="journal article" date="2021" name="Commun. Biol.">
        <title>The genome of Shorea leprosula (Dipterocarpaceae) highlights the ecological relevance of drought in aseasonal tropical rainforests.</title>
        <authorList>
            <person name="Ng K.K.S."/>
            <person name="Kobayashi M.J."/>
            <person name="Fawcett J.A."/>
            <person name="Hatakeyama M."/>
            <person name="Paape T."/>
            <person name="Ng C.H."/>
            <person name="Ang C.C."/>
            <person name="Tnah L.H."/>
            <person name="Lee C.T."/>
            <person name="Nishiyama T."/>
            <person name="Sese J."/>
            <person name="O'Brien M.J."/>
            <person name="Copetti D."/>
            <person name="Mohd Noor M.I."/>
            <person name="Ong R.C."/>
            <person name="Putra M."/>
            <person name="Sireger I.Z."/>
            <person name="Indrioko S."/>
            <person name="Kosugi Y."/>
            <person name="Izuno A."/>
            <person name="Isagi Y."/>
            <person name="Lee S.L."/>
            <person name="Shimizu K.K."/>
        </authorList>
    </citation>
    <scope>NUCLEOTIDE SEQUENCE [LARGE SCALE GENOMIC DNA]</scope>
    <source>
        <strain evidence="1">214</strain>
    </source>
</reference>